<dbReference type="Proteomes" id="UP001139493">
    <property type="component" value="Unassembled WGS sequence"/>
</dbReference>
<name>A0A9X2GE56_9MICO</name>
<dbReference type="InterPro" id="IPR007138">
    <property type="entry name" value="ABM_dom"/>
</dbReference>
<comment type="caution">
    <text evidence="2">The sequence shown here is derived from an EMBL/GenBank/DDBJ whole genome shotgun (WGS) entry which is preliminary data.</text>
</comment>
<protein>
    <submittedName>
        <fullName evidence="2">Quinol monooxygenase YgiN</fullName>
    </submittedName>
</protein>
<reference evidence="2" key="1">
    <citation type="submission" date="2022-06" db="EMBL/GenBank/DDBJ databases">
        <title>Genomic Encyclopedia of Archaeal and Bacterial Type Strains, Phase II (KMG-II): from individual species to whole genera.</title>
        <authorList>
            <person name="Goeker M."/>
        </authorList>
    </citation>
    <scope>NUCLEOTIDE SEQUENCE</scope>
    <source>
        <strain evidence="2">DSM 26652</strain>
    </source>
</reference>
<keyword evidence="2" id="KW-0560">Oxidoreductase</keyword>
<evidence type="ECO:0000313" key="3">
    <source>
        <dbReference type="Proteomes" id="UP001139493"/>
    </source>
</evidence>
<keyword evidence="3" id="KW-1185">Reference proteome</keyword>
<dbReference type="EMBL" id="JAMTCS010000015">
    <property type="protein sequence ID" value="MCP2266961.1"/>
    <property type="molecule type" value="Genomic_DNA"/>
</dbReference>
<accession>A0A9X2GE56</accession>
<evidence type="ECO:0000313" key="2">
    <source>
        <dbReference type="EMBL" id="MCP2266961.1"/>
    </source>
</evidence>
<keyword evidence="2" id="KW-0503">Monooxygenase</keyword>
<evidence type="ECO:0000259" key="1">
    <source>
        <dbReference type="PROSITE" id="PS51725"/>
    </source>
</evidence>
<dbReference type="InterPro" id="IPR011008">
    <property type="entry name" value="Dimeric_a/b-barrel"/>
</dbReference>
<dbReference type="SUPFAM" id="SSF54909">
    <property type="entry name" value="Dimeric alpha+beta barrel"/>
    <property type="match status" value="1"/>
</dbReference>
<feature type="domain" description="ABM" evidence="1">
    <location>
        <begin position="5"/>
        <end position="91"/>
    </location>
</feature>
<dbReference type="PROSITE" id="PS51725">
    <property type="entry name" value="ABM"/>
    <property type="match status" value="1"/>
</dbReference>
<sequence length="101" mass="10426">MNVGHGFHATMTTRPGQGRAVVDLLLAAPAMTHPDCVVFLVGRSASDPDTVHVTEGWTTEEAHGAFAATPEAQAVITALQPLLGGESAYVDEVPVGGKATF</sequence>
<organism evidence="2 3">
    <name type="scientific">Promicromonospora thailandica</name>
    <dbReference type="NCBI Taxonomy" id="765201"/>
    <lineage>
        <taxon>Bacteria</taxon>
        <taxon>Bacillati</taxon>
        <taxon>Actinomycetota</taxon>
        <taxon>Actinomycetes</taxon>
        <taxon>Micrococcales</taxon>
        <taxon>Promicromonosporaceae</taxon>
        <taxon>Promicromonospora</taxon>
    </lineage>
</organism>
<dbReference type="GO" id="GO:0004497">
    <property type="term" value="F:monooxygenase activity"/>
    <property type="evidence" value="ECO:0007669"/>
    <property type="project" value="UniProtKB-KW"/>
</dbReference>
<proteinExistence type="predicted"/>
<dbReference type="RefSeq" id="WP_253839259.1">
    <property type="nucleotide sequence ID" value="NZ_JAMTCS010000015.1"/>
</dbReference>
<dbReference type="Pfam" id="PF03992">
    <property type="entry name" value="ABM"/>
    <property type="match status" value="1"/>
</dbReference>
<dbReference type="Gene3D" id="3.30.70.100">
    <property type="match status" value="1"/>
</dbReference>
<dbReference type="AlphaFoldDB" id="A0A9X2GE56"/>
<gene>
    <name evidence="2" type="ORF">APR03_004333</name>
</gene>